<feature type="active site" description="Proton donor" evidence="7">
    <location>
        <position position="288"/>
    </location>
</feature>
<dbReference type="Proteomes" id="UP001232973">
    <property type="component" value="Unassembled WGS sequence"/>
</dbReference>
<comment type="similarity">
    <text evidence="2 7 8">Belongs to the GPI family.</text>
</comment>
<organism evidence="9 10">
    <name type="scientific">Alicyclobacillus cycloheptanicus</name>
    <dbReference type="NCBI Taxonomy" id="1457"/>
    <lineage>
        <taxon>Bacteria</taxon>
        <taxon>Bacillati</taxon>
        <taxon>Bacillota</taxon>
        <taxon>Bacilli</taxon>
        <taxon>Bacillales</taxon>
        <taxon>Alicyclobacillaceae</taxon>
        <taxon>Alicyclobacillus</taxon>
    </lineage>
</organism>
<dbReference type="Gene3D" id="3.40.50.10490">
    <property type="entry name" value="Glucose-6-phosphate isomerase like protein, domain 1"/>
    <property type="match status" value="2"/>
</dbReference>
<comment type="caution">
    <text evidence="9">The sequence shown here is derived from an EMBL/GenBank/DDBJ whole genome shotgun (WGS) entry which is preliminary data.</text>
</comment>
<dbReference type="NCBIfam" id="NF010697">
    <property type="entry name" value="PRK14097.1"/>
    <property type="match status" value="1"/>
</dbReference>
<gene>
    <name evidence="7" type="primary">pgi</name>
    <name evidence="9" type="ORF">J2S03_000015</name>
</gene>
<comment type="pathway">
    <text evidence="1 7 8">Carbohydrate degradation; glycolysis; D-glyceraldehyde 3-phosphate and glycerone phosphate from D-glucose: step 2/4.</text>
</comment>
<comment type="pathway">
    <text evidence="7">Carbohydrate biosynthesis; gluconeogenesis.</text>
</comment>
<comment type="caution">
    <text evidence="7">Lacks conserved residue(s) required for the propagation of feature annotation.</text>
</comment>
<evidence type="ECO:0000256" key="5">
    <source>
        <dbReference type="ARBA" id="ARBA00023235"/>
    </source>
</evidence>
<dbReference type="EC" id="5.3.1.9" evidence="7"/>
<dbReference type="PROSITE" id="PS51463">
    <property type="entry name" value="P_GLUCOSE_ISOMERASE_3"/>
    <property type="match status" value="1"/>
</dbReference>
<dbReference type="EMBL" id="JAUSTP010000001">
    <property type="protein sequence ID" value="MDQ0188211.1"/>
    <property type="molecule type" value="Genomic_DNA"/>
</dbReference>
<dbReference type="Pfam" id="PF00342">
    <property type="entry name" value="PGI"/>
    <property type="match status" value="1"/>
</dbReference>
<dbReference type="GO" id="GO:0004347">
    <property type="term" value="F:glucose-6-phosphate isomerase activity"/>
    <property type="evidence" value="ECO:0007669"/>
    <property type="project" value="UniProtKB-EC"/>
</dbReference>
<dbReference type="PROSITE" id="PS00174">
    <property type="entry name" value="P_GLUCOSE_ISOMERASE_2"/>
    <property type="match status" value="1"/>
</dbReference>
<evidence type="ECO:0000256" key="7">
    <source>
        <dbReference type="HAMAP-Rule" id="MF_00473"/>
    </source>
</evidence>
<sequence>MIVLDRTHTTGFLDDEELTSAAPVVSTLHQHLVERRVPGADYLGWLDLASRTLAAGVADIEEAAQRIRDRADALVVIGIGGSYLGARAGCEWLKPAYYNQLPKAQRGGPEIYFFGNHISADAASDLLDVLQGKQVYVNVISKSGTTTEPAIGFRVLRAWMQQTYGEAETRQRIVATTDAAKGALRKLAEEEGYQTFVIPDDVGGRYSVLTPVGLLPLSVIGVDVRELLEGAAWAETAFGTGALADNLAYQYAVMRNALYRKGFVTEVLAHFEPSLHSFAEWWKQLFGESEGKNGKGIFPASVGYTTDLHSMGQFIQEGYRNLFETFVHIERTRRVVRVPAAEVDDGLAYLAGKELAWINDKARQATAHAHAEGGVPNLLVQVQDQSARSLGALFYFFERACAMSGLLMGVNPFNQPGVENYKQKMFALLGKPGTAQA</sequence>
<dbReference type="InterPro" id="IPR001672">
    <property type="entry name" value="G6P_Isomerase"/>
</dbReference>
<comment type="subcellular location">
    <subcellularLocation>
        <location evidence="7">Cytoplasm</location>
    </subcellularLocation>
</comment>
<evidence type="ECO:0000256" key="8">
    <source>
        <dbReference type="RuleBase" id="RU000612"/>
    </source>
</evidence>
<dbReference type="HAMAP" id="MF_00473">
    <property type="entry name" value="G6P_isomerase"/>
    <property type="match status" value="1"/>
</dbReference>
<keyword evidence="4 7" id="KW-0324">Glycolysis</keyword>
<accession>A0ABT9XD37</accession>
<evidence type="ECO:0000313" key="9">
    <source>
        <dbReference type="EMBL" id="MDQ0188211.1"/>
    </source>
</evidence>
<evidence type="ECO:0000256" key="2">
    <source>
        <dbReference type="ARBA" id="ARBA00006604"/>
    </source>
</evidence>
<evidence type="ECO:0000313" key="10">
    <source>
        <dbReference type="Proteomes" id="UP001232973"/>
    </source>
</evidence>
<dbReference type="PANTHER" id="PTHR11469:SF1">
    <property type="entry name" value="GLUCOSE-6-PHOSPHATE ISOMERASE"/>
    <property type="match status" value="1"/>
</dbReference>
<dbReference type="PANTHER" id="PTHR11469">
    <property type="entry name" value="GLUCOSE-6-PHOSPHATE ISOMERASE"/>
    <property type="match status" value="1"/>
</dbReference>
<keyword evidence="10" id="KW-1185">Reference proteome</keyword>
<dbReference type="RefSeq" id="WP_274455632.1">
    <property type="nucleotide sequence ID" value="NZ_CP067097.1"/>
</dbReference>
<proteinExistence type="inferred from homology"/>
<keyword evidence="5 7" id="KW-0413">Isomerase</keyword>
<reference evidence="9 10" key="1">
    <citation type="submission" date="2023-07" db="EMBL/GenBank/DDBJ databases">
        <title>Genomic Encyclopedia of Type Strains, Phase IV (KMG-IV): sequencing the most valuable type-strain genomes for metagenomic binning, comparative biology and taxonomic classification.</title>
        <authorList>
            <person name="Goeker M."/>
        </authorList>
    </citation>
    <scope>NUCLEOTIDE SEQUENCE [LARGE SCALE GENOMIC DNA]</scope>
    <source>
        <strain evidence="9 10">DSM 4006</strain>
    </source>
</reference>
<dbReference type="InterPro" id="IPR046348">
    <property type="entry name" value="SIS_dom_sf"/>
</dbReference>
<dbReference type="CDD" id="cd05016">
    <property type="entry name" value="SIS_PGI_2"/>
    <property type="match status" value="1"/>
</dbReference>
<name>A0ABT9XD37_9BACL</name>
<protein>
    <recommendedName>
        <fullName evidence="7">Glucose-6-phosphate isomerase</fullName>
        <shortName evidence="7">GPI</shortName>
        <ecNumber evidence="7">5.3.1.9</ecNumber>
    </recommendedName>
    <alternativeName>
        <fullName evidence="7">Phosphoglucose isomerase</fullName>
        <shortName evidence="7">PGI</shortName>
    </alternativeName>
    <alternativeName>
        <fullName evidence="7">Phosphohexose isomerase</fullName>
        <shortName evidence="7">PHI</shortName>
    </alternativeName>
</protein>
<evidence type="ECO:0000256" key="6">
    <source>
        <dbReference type="ARBA" id="ARBA00029321"/>
    </source>
</evidence>
<dbReference type="InterPro" id="IPR035482">
    <property type="entry name" value="SIS_PGI_2"/>
</dbReference>
<comment type="function">
    <text evidence="7">Catalyzes the reversible isomerization of glucose-6-phosphate to fructose-6-phosphate.</text>
</comment>
<comment type="catalytic activity">
    <reaction evidence="6 7 8">
        <text>alpha-D-glucose 6-phosphate = beta-D-fructose 6-phosphate</text>
        <dbReference type="Rhea" id="RHEA:11816"/>
        <dbReference type="ChEBI" id="CHEBI:57634"/>
        <dbReference type="ChEBI" id="CHEBI:58225"/>
        <dbReference type="EC" id="5.3.1.9"/>
    </reaction>
</comment>
<dbReference type="InterPro" id="IPR018189">
    <property type="entry name" value="Phosphoglucose_isomerase_CS"/>
</dbReference>
<evidence type="ECO:0000256" key="1">
    <source>
        <dbReference type="ARBA" id="ARBA00004926"/>
    </source>
</evidence>
<evidence type="ECO:0000256" key="4">
    <source>
        <dbReference type="ARBA" id="ARBA00023152"/>
    </source>
</evidence>
<dbReference type="PROSITE" id="PS00765">
    <property type="entry name" value="P_GLUCOSE_ISOMERASE_1"/>
    <property type="match status" value="1"/>
</dbReference>
<feature type="active site" evidence="7">
    <location>
        <position position="422"/>
    </location>
</feature>
<dbReference type="SUPFAM" id="SSF53697">
    <property type="entry name" value="SIS domain"/>
    <property type="match status" value="1"/>
</dbReference>
<keyword evidence="7" id="KW-0963">Cytoplasm</keyword>
<dbReference type="CDD" id="cd05015">
    <property type="entry name" value="SIS_PGI_1"/>
    <property type="match status" value="1"/>
</dbReference>
<evidence type="ECO:0000256" key="3">
    <source>
        <dbReference type="ARBA" id="ARBA00022432"/>
    </source>
</evidence>
<dbReference type="PRINTS" id="PR00662">
    <property type="entry name" value="G6PISOMERASE"/>
</dbReference>
<dbReference type="InterPro" id="IPR035476">
    <property type="entry name" value="SIS_PGI_1"/>
</dbReference>
<keyword evidence="3 7" id="KW-0312">Gluconeogenesis</keyword>